<protein>
    <submittedName>
        <fullName evidence="1">Uncharacterized protein</fullName>
    </submittedName>
</protein>
<proteinExistence type="predicted"/>
<evidence type="ECO:0000313" key="2">
    <source>
        <dbReference type="Proteomes" id="UP000003160"/>
    </source>
</evidence>
<dbReference type="AlphaFoldDB" id="D1PV01"/>
<dbReference type="Proteomes" id="UP000003160">
    <property type="component" value="Unassembled WGS sequence"/>
</dbReference>
<comment type="caution">
    <text evidence="1">The sequence shown here is derived from an EMBL/GenBank/DDBJ whole genome shotgun (WGS) entry which is preliminary data.</text>
</comment>
<organism evidence="1 2">
    <name type="scientific">Hallella bergensis DSM 17361</name>
    <dbReference type="NCBI Taxonomy" id="585502"/>
    <lineage>
        <taxon>Bacteria</taxon>
        <taxon>Pseudomonadati</taxon>
        <taxon>Bacteroidota</taxon>
        <taxon>Bacteroidia</taxon>
        <taxon>Bacteroidales</taxon>
        <taxon>Prevotellaceae</taxon>
        <taxon>Hallella</taxon>
    </lineage>
</organism>
<reference evidence="1 2" key="1">
    <citation type="submission" date="2009-10" db="EMBL/GenBank/DDBJ databases">
        <authorList>
            <person name="Qin X."/>
            <person name="Bachman B."/>
            <person name="Battles P."/>
            <person name="Bell A."/>
            <person name="Bess C."/>
            <person name="Bickham C."/>
            <person name="Chaboub L."/>
            <person name="Chen D."/>
            <person name="Coyle M."/>
            <person name="Deiros D.R."/>
            <person name="Dinh H."/>
            <person name="Forbes L."/>
            <person name="Fowler G."/>
            <person name="Francisco L."/>
            <person name="Fu Q."/>
            <person name="Gubbala S."/>
            <person name="Hale W."/>
            <person name="Han Y."/>
            <person name="Hemphill L."/>
            <person name="Highlander S.K."/>
            <person name="Hirani K."/>
            <person name="Hogues M."/>
            <person name="Jackson L."/>
            <person name="Jakkamsetti A."/>
            <person name="Javaid M."/>
            <person name="Jiang H."/>
            <person name="Korchina V."/>
            <person name="Kovar C."/>
            <person name="Lara F."/>
            <person name="Lee S."/>
            <person name="Mata R."/>
            <person name="Mathew T."/>
            <person name="Moen C."/>
            <person name="Morales K."/>
            <person name="Munidasa M."/>
            <person name="Nazareth L."/>
            <person name="Ngo R."/>
            <person name="Nguyen L."/>
            <person name="Okwuonu G."/>
            <person name="Ongeri F."/>
            <person name="Patil S."/>
            <person name="Petrosino J."/>
            <person name="Pham C."/>
            <person name="Pham P."/>
            <person name="Pu L.-L."/>
            <person name="Puazo M."/>
            <person name="Raj R."/>
            <person name="Reid J."/>
            <person name="Rouhana J."/>
            <person name="Saada N."/>
            <person name="Shang Y."/>
            <person name="Simmons D."/>
            <person name="Thornton R."/>
            <person name="Warren J."/>
            <person name="Weissenberger G."/>
            <person name="Zhang J."/>
            <person name="Zhang L."/>
            <person name="Zhou C."/>
            <person name="Zhu D."/>
            <person name="Muzny D."/>
            <person name="Worley K."/>
            <person name="Gibbs R."/>
        </authorList>
    </citation>
    <scope>NUCLEOTIDE SEQUENCE [LARGE SCALE GENOMIC DNA]</scope>
    <source>
        <strain evidence="1 2">DSM 17361</strain>
    </source>
</reference>
<evidence type="ECO:0000313" key="1">
    <source>
        <dbReference type="EMBL" id="EFA44721.1"/>
    </source>
</evidence>
<keyword evidence="2" id="KW-1185">Reference proteome</keyword>
<dbReference type="EMBL" id="ACKS01000034">
    <property type="protein sequence ID" value="EFA44721.1"/>
    <property type="molecule type" value="Genomic_DNA"/>
</dbReference>
<dbReference type="HOGENOM" id="CLU_3187219_0_0_10"/>
<gene>
    <name evidence="1" type="ORF">HMPREF0645_0786</name>
</gene>
<sequence length="46" mass="5302">MLYPKQQMDILGKSGKLVSTSHVHDSFVFLLTLLSYQPNRQNPLKK</sequence>
<name>D1PV01_9BACT</name>
<accession>D1PV01</accession>